<accession>A0A8X6N8I7</accession>
<gene>
    <name evidence="1" type="ORF">NPIL_582241</name>
</gene>
<proteinExistence type="predicted"/>
<evidence type="ECO:0000313" key="2">
    <source>
        <dbReference type="Proteomes" id="UP000887013"/>
    </source>
</evidence>
<reference evidence="1" key="1">
    <citation type="submission" date="2020-08" db="EMBL/GenBank/DDBJ databases">
        <title>Multicomponent nature underlies the extraordinary mechanical properties of spider dragline silk.</title>
        <authorList>
            <person name="Kono N."/>
            <person name="Nakamura H."/>
            <person name="Mori M."/>
            <person name="Yoshida Y."/>
            <person name="Ohtoshi R."/>
            <person name="Malay A.D."/>
            <person name="Moran D.A.P."/>
            <person name="Tomita M."/>
            <person name="Numata K."/>
            <person name="Arakawa K."/>
        </authorList>
    </citation>
    <scope>NUCLEOTIDE SEQUENCE</scope>
</reference>
<dbReference type="Proteomes" id="UP000887013">
    <property type="component" value="Unassembled WGS sequence"/>
</dbReference>
<organism evidence="1 2">
    <name type="scientific">Nephila pilipes</name>
    <name type="common">Giant wood spider</name>
    <name type="synonym">Nephila maculata</name>
    <dbReference type="NCBI Taxonomy" id="299642"/>
    <lineage>
        <taxon>Eukaryota</taxon>
        <taxon>Metazoa</taxon>
        <taxon>Ecdysozoa</taxon>
        <taxon>Arthropoda</taxon>
        <taxon>Chelicerata</taxon>
        <taxon>Arachnida</taxon>
        <taxon>Araneae</taxon>
        <taxon>Araneomorphae</taxon>
        <taxon>Entelegynae</taxon>
        <taxon>Araneoidea</taxon>
        <taxon>Nephilidae</taxon>
        <taxon>Nephila</taxon>
    </lineage>
</organism>
<sequence length="117" mass="12463">MKVTTYTLSATALCAHSISNFREKPTLFCDSSGLVGSRQSLFPSNISRTSLVHPSASPGLPYVRLRSLSRSVSPLFYAGTFNAGMAPLVSLLASAKLISSSSPIYISAKSCSFVHFL</sequence>
<keyword evidence="2" id="KW-1185">Reference proteome</keyword>
<dbReference type="AlphaFoldDB" id="A0A8X6N8I7"/>
<protein>
    <submittedName>
        <fullName evidence="1">Uncharacterized protein</fullName>
    </submittedName>
</protein>
<comment type="caution">
    <text evidence="1">The sequence shown here is derived from an EMBL/GenBank/DDBJ whole genome shotgun (WGS) entry which is preliminary data.</text>
</comment>
<evidence type="ECO:0000313" key="1">
    <source>
        <dbReference type="EMBL" id="GFT00942.1"/>
    </source>
</evidence>
<name>A0A8X6N8I7_NEPPI</name>
<dbReference type="EMBL" id="BMAW01055457">
    <property type="protein sequence ID" value="GFT00942.1"/>
    <property type="molecule type" value="Genomic_DNA"/>
</dbReference>